<dbReference type="SUPFAM" id="SSF81383">
    <property type="entry name" value="F-box domain"/>
    <property type="match status" value="1"/>
</dbReference>
<keyword evidence="4" id="KW-1185">Reference proteome</keyword>
<dbReference type="Gene3D" id="1.20.1280.50">
    <property type="match status" value="1"/>
</dbReference>
<dbReference type="EMBL" id="PYSW02000026">
    <property type="protein sequence ID" value="KAG2381662.1"/>
    <property type="molecule type" value="Genomic_DNA"/>
</dbReference>
<sequence>MLNKRKRGDHERGSRDDDNSSDEENFERNSKQSASSSHYTRREQVNDESSSSDDMSDLEDDEIDQELVQEMAGRLMNDFSQFNRDLMLNFHMLAERMVGRGMEVHEILCFSESASIPTKEELSGRIVEGIENSFDFLKVCALTIPHPPVHVSEDLSKIIYGGDSLETCKSRLSKDHLDMINEKLRSPEYDMKLLVRQQCIVAWPLFENEQVLLLSGSEESRNEMIQLFAEKKVTVIDDDNLDNVVLSRSIVVVSDDFIEVKKPFQLSTYEKTILEFAVQIDCILFKHLKYCFEHCIIMEKEMFDECSELLKKNNYFSGLLQFPLYQHRKRRRNLLDEDQIQSFKEAASSLPDINEQISLTRLVPNEIIYHILRFLQVQELLEFRVVNNLANVMCLQNFIWKDMCVNTCKKYPFFSSMNIDAYNLPYVVVYRNYIRPLIKDFSKLLSLCHIEDSTLATIVSKERFLQLLTPTLFIDTSICSDEEIPIGSSKMGGTADLPTTQEGTEVKEIAGKISQMGLLLQLNLNECVHEIFGLSYQASNNLLKNIFPKSGILYFFCHTSIESPHGIILHYDGPMDKLKRCESGKEKNAFRIKFYEALSLPAVSDCYFTSDYKKYGDAIRGVDEDDLFDILSQHIHAPFSQGEPHSLFGRLPFVTQDEWIRDENDLPDSDEDEDEEDDRFLDMNKILTPILKLSSDCKTEEDQMFRRVFGHTPIQEFLQSGESISFSIDRDCKWKTVKDFGDGSSIRQLSCFVDDLFDEVSEPLHHKYKKKVKPLFFKPGPFQ</sequence>
<evidence type="ECO:0000313" key="4">
    <source>
        <dbReference type="Proteomes" id="UP000816034"/>
    </source>
</evidence>
<dbReference type="Gene3D" id="2.30.320.10">
    <property type="entry name" value="YwqG-like"/>
    <property type="match status" value="1"/>
</dbReference>
<dbReference type="SUPFAM" id="SSF103032">
    <property type="entry name" value="Hypothetical protein YwqG"/>
    <property type="match status" value="1"/>
</dbReference>
<feature type="domain" description="F-box" evidence="2">
    <location>
        <begin position="357"/>
        <end position="403"/>
    </location>
</feature>
<dbReference type="InterPro" id="IPR036047">
    <property type="entry name" value="F-box-like_dom_sf"/>
</dbReference>
<dbReference type="Proteomes" id="UP000816034">
    <property type="component" value="Unassembled WGS sequence"/>
</dbReference>
<dbReference type="AlphaFoldDB" id="A0AA88KHZ3"/>
<reference evidence="3 4" key="1">
    <citation type="journal article" date="2018" name="BMC Genomics">
        <title>The genome of Naegleria lovaniensis, the basis for a comparative approach to unravel pathogenicity factors of the human pathogenic amoeba N. fowleri.</title>
        <authorList>
            <person name="Liechti N."/>
            <person name="Schurch N."/>
            <person name="Bruggmann R."/>
            <person name="Wittwer M."/>
        </authorList>
    </citation>
    <scope>NUCLEOTIDE SEQUENCE [LARGE SCALE GENOMIC DNA]</scope>
    <source>
        <strain evidence="3 4">ATCC 30569</strain>
    </source>
</reference>
<proteinExistence type="predicted"/>
<accession>A0AA88KHZ3</accession>
<dbReference type="InterPro" id="IPR035948">
    <property type="entry name" value="YwqG-like_sf"/>
</dbReference>
<evidence type="ECO:0000313" key="3">
    <source>
        <dbReference type="EMBL" id="KAG2381662.1"/>
    </source>
</evidence>
<gene>
    <name evidence="3" type="ORF">C9374_006046</name>
</gene>
<dbReference type="GeneID" id="68098501"/>
<evidence type="ECO:0000256" key="1">
    <source>
        <dbReference type="SAM" id="MobiDB-lite"/>
    </source>
</evidence>
<dbReference type="RefSeq" id="XP_044547342.1">
    <property type="nucleotide sequence ID" value="XM_044695864.1"/>
</dbReference>
<feature type="compositionally biased region" description="Basic and acidic residues" evidence="1">
    <location>
        <begin position="8"/>
        <end position="18"/>
    </location>
</feature>
<dbReference type="PROSITE" id="PS50181">
    <property type="entry name" value="FBOX"/>
    <property type="match status" value="1"/>
</dbReference>
<evidence type="ECO:0000259" key="2">
    <source>
        <dbReference type="PROSITE" id="PS50181"/>
    </source>
</evidence>
<dbReference type="InterPro" id="IPR001810">
    <property type="entry name" value="F-box_dom"/>
</dbReference>
<organism evidence="3 4">
    <name type="scientific">Naegleria lovaniensis</name>
    <name type="common">Amoeba</name>
    <dbReference type="NCBI Taxonomy" id="51637"/>
    <lineage>
        <taxon>Eukaryota</taxon>
        <taxon>Discoba</taxon>
        <taxon>Heterolobosea</taxon>
        <taxon>Tetramitia</taxon>
        <taxon>Eutetramitia</taxon>
        <taxon>Vahlkampfiidae</taxon>
        <taxon>Naegleria</taxon>
    </lineage>
</organism>
<feature type="region of interest" description="Disordered" evidence="1">
    <location>
        <begin position="1"/>
        <end position="58"/>
    </location>
</feature>
<comment type="caution">
    <text evidence="3">The sequence shown here is derived from an EMBL/GenBank/DDBJ whole genome shotgun (WGS) entry which is preliminary data.</text>
</comment>
<protein>
    <recommendedName>
        <fullName evidence="2">F-box domain-containing protein</fullName>
    </recommendedName>
</protein>
<name>A0AA88KHZ3_NAELO</name>